<dbReference type="AlphaFoldDB" id="A0AAJ1WHQ8"/>
<feature type="repeat" description="TPR" evidence="7">
    <location>
        <begin position="472"/>
        <end position="505"/>
    </location>
</feature>
<dbReference type="Gene3D" id="1.20.1540.10">
    <property type="entry name" value="Rhomboid-like"/>
    <property type="match status" value="1"/>
</dbReference>
<gene>
    <name evidence="10" type="ORF">J2S13_000264</name>
</gene>
<evidence type="ECO:0000256" key="3">
    <source>
        <dbReference type="ARBA" id="ARBA00022692"/>
    </source>
</evidence>
<dbReference type="PANTHER" id="PTHR43731">
    <property type="entry name" value="RHOMBOID PROTEASE"/>
    <property type="match status" value="1"/>
</dbReference>
<dbReference type="Pfam" id="PF01694">
    <property type="entry name" value="Rhomboid"/>
    <property type="match status" value="1"/>
</dbReference>
<dbReference type="PROSITE" id="PS50293">
    <property type="entry name" value="TPR_REGION"/>
    <property type="match status" value="1"/>
</dbReference>
<dbReference type="Proteomes" id="UP001237207">
    <property type="component" value="Unassembled WGS sequence"/>
</dbReference>
<dbReference type="SUPFAM" id="SSF48452">
    <property type="entry name" value="TPR-like"/>
    <property type="match status" value="1"/>
</dbReference>
<evidence type="ECO:0000256" key="8">
    <source>
        <dbReference type="SAM" id="Phobius"/>
    </source>
</evidence>
<dbReference type="GO" id="GO:0016020">
    <property type="term" value="C:membrane"/>
    <property type="evidence" value="ECO:0007669"/>
    <property type="project" value="UniProtKB-SubCell"/>
</dbReference>
<evidence type="ECO:0000256" key="2">
    <source>
        <dbReference type="ARBA" id="ARBA00009045"/>
    </source>
</evidence>
<evidence type="ECO:0000256" key="7">
    <source>
        <dbReference type="PROSITE-ProRule" id="PRU00339"/>
    </source>
</evidence>
<keyword evidence="10" id="KW-0645">Protease</keyword>
<name>A0AAJ1WHQ8_9BACI</name>
<evidence type="ECO:0000313" key="10">
    <source>
        <dbReference type="EMBL" id="MDQ0213870.1"/>
    </source>
</evidence>
<sequence>MDRDSNMGFREEYIFWRTAYFFIVEHGYRIAKMSENRKELWLEDLTNKQAHLIRLLQHDLDWSNSMQRDIEFVSLNGEQIRKRLMKREMKILNIYVSTYPPVDDYESRIKEPFVFPKGNKTIVSTIILSEPLMDDSFTQLSNIFQTPIHWQFQQEYEEQEVSTLQRVVLGNAVQQQDQDKRLMTFGKPFFTYILVAIQVIMFAILEFSGGSTNTETLIKFGAKYNPAILEGEWWRFFTPMVLHIGFLHLLMNTLALYYLGAEVERIFGKGRFLFIYIFSGFLGSVASFVFTANLSAGASGAIFGCFGALLYFGVMYPKLFFRTMGMNIIAVIVINLIFGFTVPGIDNAGHIGGLIGGFLATGVVHFPKKRRWKNQTAFTIVTMGLTILFLGIGFNNGFAKMNPNMVNSVAQQKIQEKQYDEAYEILTDYMSENGKESAESYFLLSYIEIQHKEYQQAEVHLNQAIELRGDFPEAHYNLSLLLSDKGEVEEALKHAKTALRLDPQNDQYKKIVDELTR</sequence>
<feature type="transmembrane region" description="Helical" evidence="8">
    <location>
        <begin position="189"/>
        <end position="207"/>
    </location>
</feature>
<evidence type="ECO:0000256" key="1">
    <source>
        <dbReference type="ARBA" id="ARBA00004141"/>
    </source>
</evidence>
<dbReference type="InterPro" id="IPR050925">
    <property type="entry name" value="Rhomboid_protease_S54"/>
</dbReference>
<evidence type="ECO:0000256" key="5">
    <source>
        <dbReference type="ARBA" id="ARBA00022989"/>
    </source>
</evidence>
<dbReference type="PANTHER" id="PTHR43731:SF14">
    <property type="entry name" value="PRESENILIN-ASSOCIATED RHOMBOID-LIKE PROTEIN, MITOCHONDRIAL"/>
    <property type="match status" value="1"/>
</dbReference>
<comment type="caution">
    <text evidence="10">The sequence shown here is derived from an EMBL/GenBank/DDBJ whole genome shotgun (WGS) entry which is preliminary data.</text>
</comment>
<evidence type="ECO:0000313" key="11">
    <source>
        <dbReference type="Proteomes" id="UP001237207"/>
    </source>
</evidence>
<reference evidence="10" key="1">
    <citation type="submission" date="2023-07" db="EMBL/GenBank/DDBJ databases">
        <title>Genomic Encyclopedia of Type Strains, Phase IV (KMG-IV): sequencing the most valuable type-strain genomes for metagenomic binning, comparative biology and taxonomic classification.</title>
        <authorList>
            <person name="Goeker M."/>
        </authorList>
    </citation>
    <scope>NUCLEOTIDE SEQUENCE</scope>
    <source>
        <strain evidence="10">DSM 23947</strain>
    </source>
</reference>
<comment type="subcellular location">
    <subcellularLocation>
        <location evidence="1">Membrane</location>
        <topology evidence="1">Multi-pass membrane protein</topology>
    </subcellularLocation>
</comment>
<keyword evidence="11" id="KW-1185">Reference proteome</keyword>
<keyword evidence="3 8" id="KW-0812">Transmembrane</keyword>
<feature type="transmembrane region" description="Helical" evidence="8">
    <location>
        <begin position="240"/>
        <end position="260"/>
    </location>
</feature>
<dbReference type="InterPro" id="IPR035952">
    <property type="entry name" value="Rhomboid-like_sf"/>
</dbReference>
<protein>
    <submittedName>
        <fullName evidence="10">Rhomboid protease GluP</fullName>
        <ecNumber evidence="10">3.4.21.105</ecNumber>
    </submittedName>
</protein>
<feature type="transmembrane region" description="Helical" evidence="8">
    <location>
        <begin position="296"/>
        <end position="317"/>
    </location>
</feature>
<evidence type="ECO:0000256" key="6">
    <source>
        <dbReference type="ARBA" id="ARBA00023136"/>
    </source>
</evidence>
<dbReference type="SMART" id="SM00028">
    <property type="entry name" value="TPR"/>
    <property type="match status" value="2"/>
</dbReference>
<dbReference type="EMBL" id="JAUSUC010000002">
    <property type="protein sequence ID" value="MDQ0213870.1"/>
    <property type="molecule type" value="Genomic_DNA"/>
</dbReference>
<dbReference type="PROSITE" id="PS50005">
    <property type="entry name" value="TPR"/>
    <property type="match status" value="1"/>
</dbReference>
<dbReference type="GO" id="GO:0006508">
    <property type="term" value="P:proteolysis"/>
    <property type="evidence" value="ECO:0007669"/>
    <property type="project" value="UniProtKB-KW"/>
</dbReference>
<accession>A0AAJ1WHQ8</accession>
<evidence type="ECO:0000259" key="9">
    <source>
        <dbReference type="Pfam" id="PF01694"/>
    </source>
</evidence>
<dbReference type="InterPro" id="IPR022764">
    <property type="entry name" value="Peptidase_S54_rhomboid_dom"/>
</dbReference>
<dbReference type="InterPro" id="IPR019734">
    <property type="entry name" value="TPR_rpt"/>
</dbReference>
<keyword evidence="4 10" id="KW-0378">Hydrolase</keyword>
<feature type="transmembrane region" description="Helical" evidence="8">
    <location>
        <begin position="324"/>
        <end position="342"/>
    </location>
</feature>
<dbReference type="EC" id="3.4.21.105" evidence="10"/>
<dbReference type="RefSeq" id="WP_307255866.1">
    <property type="nucleotide sequence ID" value="NZ_JAUSUC010000002.1"/>
</dbReference>
<dbReference type="SUPFAM" id="SSF144091">
    <property type="entry name" value="Rhomboid-like"/>
    <property type="match status" value="1"/>
</dbReference>
<comment type="similarity">
    <text evidence="2">Belongs to the peptidase S54 family.</text>
</comment>
<dbReference type="Pfam" id="PF14559">
    <property type="entry name" value="TPR_19"/>
    <property type="match status" value="1"/>
</dbReference>
<evidence type="ECO:0000256" key="4">
    <source>
        <dbReference type="ARBA" id="ARBA00022801"/>
    </source>
</evidence>
<dbReference type="Gene3D" id="1.25.40.10">
    <property type="entry name" value="Tetratricopeptide repeat domain"/>
    <property type="match status" value="1"/>
</dbReference>
<feature type="transmembrane region" description="Helical" evidence="8">
    <location>
        <begin position="272"/>
        <end position="290"/>
    </location>
</feature>
<proteinExistence type="inferred from homology"/>
<keyword evidence="6 8" id="KW-0472">Membrane</keyword>
<dbReference type="InterPro" id="IPR011990">
    <property type="entry name" value="TPR-like_helical_dom_sf"/>
</dbReference>
<dbReference type="GO" id="GO:0004252">
    <property type="term" value="F:serine-type endopeptidase activity"/>
    <property type="evidence" value="ECO:0007669"/>
    <property type="project" value="InterPro"/>
</dbReference>
<organism evidence="10 11">
    <name type="scientific">Oikeobacillus pervagus</name>
    <dbReference type="NCBI Taxonomy" id="1325931"/>
    <lineage>
        <taxon>Bacteria</taxon>
        <taxon>Bacillati</taxon>
        <taxon>Bacillota</taxon>
        <taxon>Bacilli</taxon>
        <taxon>Bacillales</taxon>
        <taxon>Bacillaceae</taxon>
        <taxon>Oikeobacillus</taxon>
    </lineage>
</organism>
<feature type="transmembrane region" description="Helical" evidence="8">
    <location>
        <begin position="378"/>
        <end position="398"/>
    </location>
</feature>
<keyword evidence="7" id="KW-0802">TPR repeat</keyword>
<keyword evidence="5 8" id="KW-1133">Transmembrane helix</keyword>
<feature type="domain" description="Peptidase S54 rhomboid" evidence="9">
    <location>
        <begin position="231"/>
        <end position="363"/>
    </location>
</feature>